<comment type="caution">
    <text evidence="2">The sequence shown here is derived from an EMBL/GenBank/DDBJ whole genome shotgun (WGS) entry which is preliminary data.</text>
</comment>
<comment type="similarity">
    <text evidence="1">Belongs to the UPF0738 family.</text>
</comment>
<dbReference type="Proteomes" id="UP000265801">
    <property type="component" value="Unassembled WGS sequence"/>
</dbReference>
<dbReference type="AlphaFoldDB" id="A0A3A1QN64"/>
<evidence type="ECO:0000256" key="1">
    <source>
        <dbReference type="HAMAP-Rule" id="MF_01861"/>
    </source>
</evidence>
<reference evidence="2 3" key="1">
    <citation type="submission" date="2018-09" db="EMBL/GenBank/DDBJ databases">
        <title>Bacillus saliacetes sp. nov., isolated from Thai shrimp paste (Ka-pi).</title>
        <authorList>
            <person name="Daroonpunt R."/>
            <person name="Tanasupawat S."/>
            <person name="Yiamsombut S."/>
        </authorList>
    </citation>
    <scope>NUCLEOTIDE SEQUENCE [LARGE SCALE GENOMIC DNA]</scope>
    <source>
        <strain evidence="2 3">SKP7-4</strain>
    </source>
</reference>
<protein>
    <recommendedName>
        <fullName evidence="1">UPF0738 protein D3H55_23215</fullName>
    </recommendedName>
</protein>
<proteinExistence type="inferred from homology"/>
<keyword evidence="3" id="KW-1185">Reference proteome</keyword>
<sequence>MRKKIHLTKPDLLEEKLVLHSSDEVTESNLKPAGQVLVDSDNFSFVYFAESEEDYVLIHIQEECWEALKSAFEQKLPVFAGLGEIQFELEGLHHELEFLIENIEGNSNYGEEMVKKVEAVFLEKA</sequence>
<evidence type="ECO:0000313" key="2">
    <source>
        <dbReference type="EMBL" id="RIW27246.1"/>
    </source>
</evidence>
<dbReference type="HAMAP" id="MF_01861">
    <property type="entry name" value="UPF0738"/>
    <property type="match status" value="1"/>
</dbReference>
<dbReference type="EMBL" id="QXIR01000058">
    <property type="protein sequence ID" value="RIW27246.1"/>
    <property type="molecule type" value="Genomic_DNA"/>
</dbReference>
<dbReference type="InterPro" id="IPR020908">
    <property type="entry name" value="UPF0738"/>
</dbReference>
<dbReference type="OrthoDB" id="2966478at2"/>
<name>A0A3A1QN64_9BACI</name>
<dbReference type="Pfam" id="PF19785">
    <property type="entry name" value="UPF0738"/>
    <property type="match status" value="1"/>
</dbReference>
<dbReference type="RefSeq" id="WP_119549697.1">
    <property type="nucleotide sequence ID" value="NZ_QXIR01000058.1"/>
</dbReference>
<accession>A0A3A1QN64</accession>
<organism evidence="2 3">
    <name type="scientific">Bacillus salacetis</name>
    <dbReference type="NCBI Taxonomy" id="2315464"/>
    <lineage>
        <taxon>Bacteria</taxon>
        <taxon>Bacillati</taxon>
        <taxon>Bacillota</taxon>
        <taxon>Bacilli</taxon>
        <taxon>Bacillales</taxon>
        <taxon>Bacillaceae</taxon>
        <taxon>Bacillus</taxon>
    </lineage>
</organism>
<gene>
    <name evidence="2" type="ORF">D3H55_23215</name>
</gene>
<evidence type="ECO:0000313" key="3">
    <source>
        <dbReference type="Proteomes" id="UP000265801"/>
    </source>
</evidence>